<dbReference type="Pfam" id="PF03853">
    <property type="entry name" value="YjeF_N"/>
    <property type="match status" value="1"/>
</dbReference>
<evidence type="ECO:0000256" key="18">
    <source>
        <dbReference type="HAMAP-Rule" id="MF_01966"/>
    </source>
</evidence>
<dbReference type="InterPro" id="IPR004443">
    <property type="entry name" value="YjeF_N_dom"/>
</dbReference>
<comment type="catalytic activity">
    <reaction evidence="16 17 19">
        <text>(6S)-NADPHX + ADP = AMP + phosphate + NADPH + H(+)</text>
        <dbReference type="Rhea" id="RHEA:32235"/>
        <dbReference type="ChEBI" id="CHEBI:15378"/>
        <dbReference type="ChEBI" id="CHEBI:43474"/>
        <dbReference type="ChEBI" id="CHEBI:57783"/>
        <dbReference type="ChEBI" id="CHEBI:64076"/>
        <dbReference type="ChEBI" id="CHEBI:456215"/>
        <dbReference type="ChEBI" id="CHEBI:456216"/>
        <dbReference type="EC" id="4.2.1.136"/>
    </reaction>
</comment>
<keyword evidence="9 18" id="KW-0630">Potassium</keyword>
<proteinExistence type="inferred from homology"/>
<evidence type="ECO:0000256" key="10">
    <source>
        <dbReference type="ARBA" id="ARBA00023027"/>
    </source>
</evidence>
<dbReference type="InterPro" id="IPR030677">
    <property type="entry name" value="Nnr"/>
</dbReference>
<feature type="binding site" evidence="17">
    <location>
        <position position="371"/>
    </location>
    <ligand>
        <name>(6S)-NADPHX</name>
        <dbReference type="ChEBI" id="CHEBI:64076"/>
    </ligand>
</feature>
<dbReference type="Pfam" id="PF01256">
    <property type="entry name" value="Carb_kinase"/>
    <property type="match status" value="1"/>
</dbReference>
<evidence type="ECO:0000313" key="23">
    <source>
        <dbReference type="Proteomes" id="UP000318422"/>
    </source>
</evidence>
<comment type="similarity">
    <text evidence="17">Belongs to the NnrD/CARKD family.</text>
</comment>
<dbReference type="OrthoDB" id="9806925at2"/>
<dbReference type="InterPro" id="IPR000631">
    <property type="entry name" value="CARKD"/>
</dbReference>
<keyword evidence="23" id="KW-1185">Reference proteome</keyword>
<feature type="binding site" evidence="17">
    <location>
        <position position="318"/>
    </location>
    <ligand>
        <name>(6S)-NADPHX</name>
        <dbReference type="ChEBI" id="CHEBI:64076"/>
    </ligand>
</feature>
<evidence type="ECO:0000256" key="14">
    <source>
        <dbReference type="ARBA" id="ARBA00025153"/>
    </source>
</evidence>
<name>A0A4Y4CS22_ZOORA</name>
<evidence type="ECO:0000259" key="20">
    <source>
        <dbReference type="PROSITE" id="PS51383"/>
    </source>
</evidence>
<feature type="domain" description="YjeF N-terminal" evidence="21">
    <location>
        <begin position="13"/>
        <end position="218"/>
    </location>
</feature>
<keyword evidence="5 18" id="KW-0479">Metal-binding</keyword>
<evidence type="ECO:0000256" key="5">
    <source>
        <dbReference type="ARBA" id="ARBA00022723"/>
    </source>
</evidence>
<dbReference type="RefSeq" id="WP_141349384.1">
    <property type="nucleotide sequence ID" value="NZ_BJNV01000008.1"/>
</dbReference>
<comment type="similarity">
    <text evidence="18">Belongs to the NnrE/AIBP family.</text>
</comment>
<evidence type="ECO:0000256" key="8">
    <source>
        <dbReference type="ARBA" id="ARBA00022857"/>
    </source>
</evidence>
<dbReference type="PROSITE" id="PS01050">
    <property type="entry name" value="YJEF_C_2"/>
    <property type="match status" value="1"/>
</dbReference>
<feature type="binding site" evidence="18">
    <location>
        <begin position="132"/>
        <end position="138"/>
    </location>
    <ligand>
        <name>(6S)-NADPHX</name>
        <dbReference type="ChEBI" id="CHEBI:64076"/>
    </ligand>
</feature>
<feature type="binding site" evidence="18">
    <location>
        <position position="161"/>
    </location>
    <ligand>
        <name>(6S)-NADPHX</name>
        <dbReference type="ChEBI" id="CHEBI:64076"/>
    </ligand>
</feature>
<keyword evidence="6 17" id="KW-0547">Nucleotide-binding</keyword>
<evidence type="ECO:0000256" key="16">
    <source>
        <dbReference type="ARBA" id="ARBA00049209"/>
    </source>
</evidence>
<dbReference type="GO" id="GO:0005524">
    <property type="term" value="F:ATP binding"/>
    <property type="evidence" value="ECO:0007669"/>
    <property type="project" value="UniProtKB-UniRule"/>
</dbReference>
<protein>
    <recommendedName>
        <fullName evidence="19">Bifunctional NAD(P)H-hydrate repair enzyme</fullName>
    </recommendedName>
    <alternativeName>
        <fullName evidence="19">Nicotinamide nucleotide repair protein</fullName>
    </alternativeName>
    <domain>
        <recommendedName>
            <fullName evidence="19">ADP-dependent (S)-NAD(P)H-hydrate dehydratase</fullName>
            <ecNumber evidence="19">4.2.1.136</ecNumber>
        </recommendedName>
        <alternativeName>
            <fullName evidence="19">ADP-dependent NAD(P)HX dehydratase</fullName>
        </alternativeName>
    </domain>
    <domain>
        <recommendedName>
            <fullName evidence="19">NAD(P)H-hydrate epimerase</fullName>
            <ecNumber evidence="19">5.1.99.6</ecNumber>
        </recommendedName>
    </domain>
</protein>
<evidence type="ECO:0000256" key="6">
    <source>
        <dbReference type="ARBA" id="ARBA00022741"/>
    </source>
</evidence>
<evidence type="ECO:0000256" key="11">
    <source>
        <dbReference type="ARBA" id="ARBA00023235"/>
    </source>
</evidence>
<dbReference type="InterPro" id="IPR036652">
    <property type="entry name" value="YjeF_N_dom_sf"/>
</dbReference>
<dbReference type="GO" id="GO:0046496">
    <property type="term" value="P:nicotinamide nucleotide metabolic process"/>
    <property type="evidence" value="ECO:0007669"/>
    <property type="project" value="UniProtKB-UniRule"/>
</dbReference>
<organism evidence="22 23">
    <name type="scientific">Zoogloea ramigera</name>
    <dbReference type="NCBI Taxonomy" id="350"/>
    <lineage>
        <taxon>Bacteria</taxon>
        <taxon>Pseudomonadati</taxon>
        <taxon>Pseudomonadota</taxon>
        <taxon>Betaproteobacteria</taxon>
        <taxon>Rhodocyclales</taxon>
        <taxon>Zoogloeaceae</taxon>
        <taxon>Zoogloea</taxon>
    </lineage>
</organism>
<comment type="similarity">
    <text evidence="4 19">In the C-terminal section; belongs to the NnrD/CARKD family.</text>
</comment>
<dbReference type="HAMAP" id="MF_01965">
    <property type="entry name" value="NADHX_dehydratase"/>
    <property type="match status" value="1"/>
</dbReference>
<comment type="caution">
    <text evidence="22">The sequence shown here is derived from an EMBL/GenBank/DDBJ whole genome shotgun (WGS) entry which is preliminary data.</text>
</comment>
<gene>
    <name evidence="18" type="primary">nnrE</name>
    <name evidence="17" type="synonym">nnrD</name>
    <name evidence="22" type="ORF">ZRA01_07020</name>
</gene>
<dbReference type="InterPro" id="IPR017953">
    <property type="entry name" value="Carbohydrate_kinase_pred_CS"/>
</dbReference>
<dbReference type="PANTHER" id="PTHR12592:SF0">
    <property type="entry name" value="ATP-DEPENDENT (S)-NAD(P)H-HYDRATE DEHYDRATASE"/>
    <property type="match status" value="1"/>
</dbReference>
<dbReference type="SUPFAM" id="SSF53613">
    <property type="entry name" value="Ribokinase-like"/>
    <property type="match status" value="1"/>
</dbReference>
<comment type="catalytic activity">
    <reaction evidence="2 18 19">
        <text>(6R)-NADPHX = (6S)-NADPHX</text>
        <dbReference type="Rhea" id="RHEA:32227"/>
        <dbReference type="ChEBI" id="CHEBI:64076"/>
        <dbReference type="ChEBI" id="CHEBI:64077"/>
        <dbReference type="EC" id="5.1.99.6"/>
    </reaction>
</comment>
<feature type="binding site" evidence="17">
    <location>
        <position position="261"/>
    </location>
    <ligand>
        <name>(6S)-NADPHX</name>
        <dbReference type="ChEBI" id="CHEBI:64076"/>
    </ligand>
</feature>
<evidence type="ECO:0000256" key="2">
    <source>
        <dbReference type="ARBA" id="ARBA00000909"/>
    </source>
</evidence>
<comment type="subunit">
    <text evidence="17">Homotetramer.</text>
</comment>
<dbReference type="GO" id="GO:0046872">
    <property type="term" value="F:metal ion binding"/>
    <property type="evidence" value="ECO:0007669"/>
    <property type="project" value="UniProtKB-UniRule"/>
</dbReference>
<keyword evidence="10 17" id="KW-0520">NAD</keyword>
<comment type="function">
    <text evidence="14 19">Bifunctional enzyme that catalyzes the epimerization of the S- and R-forms of NAD(P)HX and the dehydration of the S-form of NAD(P)HX at the expense of ADP, which is converted to AMP. This allows the repair of both epimers of NAD(P)HX, a damaged form of NAD(P)H that is a result of enzymatic or heat-dependent hydration.</text>
</comment>
<dbReference type="InterPro" id="IPR029056">
    <property type="entry name" value="Ribokinase-like"/>
</dbReference>
<evidence type="ECO:0000259" key="21">
    <source>
        <dbReference type="PROSITE" id="PS51385"/>
    </source>
</evidence>
<keyword evidence="8 17" id="KW-0521">NADP</keyword>
<dbReference type="EC" id="5.1.99.6" evidence="19"/>
<dbReference type="EC" id="4.2.1.136" evidence="19"/>
<dbReference type="NCBIfam" id="TIGR00197">
    <property type="entry name" value="yjeF_nterm"/>
    <property type="match status" value="1"/>
</dbReference>
<dbReference type="Gene3D" id="3.40.1190.20">
    <property type="match status" value="1"/>
</dbReference>
<keyword evidence="12 17" id="KW-0456">Lyase</keyword>
<dbReference type="GO" id="GO:0052856">
    <property type="term" value="F:NAD(P)HX epimerase activity"/>
    <property type="evidence" value="ECO:0007669"/>
    <property type="project" value="UniProtKB-UniRule"/>
</dbReference>
<evidence type="ECO:0000256" key="19">
    <source>
        <dbReference type="PIRNR" id="PIRNR017184"/>
    </source>
</evidence>
<keyword evidence="7 17" id="KW-0067">ATP-binding</keyword>
<dbReference type="AlphaFoldDB" id="A0A4Y4CS22"/>
<keyword evidence="11 18" id="KW-0413">Isomerase</keyword>
<dbReference type="PROSITE" id="PS51383">
    <property type="entry name" value="YJEF_C_3"/>
    <property type="match status" value="1"/>
</dbReference>
<dbReference type="HAMAP" id="MF_01966">
    <property type="entry name" value="NADHX_epimerase"/>
    <property type="match status" value="1"/>
</dbReference>
<feature type="binding site" evidence="17">
    <location>
        <begin position="408"/>
        <end position="412"/>
    </location>
    <ligand>
        <name>AMP</name>
        <dbReference type="ChEBI" id="CHEBI:456215"/>
    </ligand>
</feature>
<dbReference type="Proteomes" id="UP000318422">
    <property type="component" value="Unassembled WGS sequence"/>
</dbReference>
<accession>A0A4Y4CS22</accession>
<evidence type="ECO:0000256" key="4">
    <source>
        <dbReference type="ARBA" id="ARBA00009524"/>
    </source>
</evidence>
<evidence type="ECO:0000256" key="3">
    <source>
        <dbReference type="ARBA" id="ARBA00006001"/>
    </source>
</evidence>
<evidence type="ECO:0000256" key="15">
    <source>
        <dbReference type="ARBA" id="ARBA00048238"/>
    </source>
</evidence>
<feature type="binding site" evidence="18">
    <location>
        <position position="143"/>
    </location>
    <ligand>
        <name>(6S)-NADPHX</name>
        <dbReference type="ChEBI" id="CHEBI:64076"/>
    </ligand>
</feature>
<sequence>MPSARFAPARPIYPVAGIRAVEARALPGAVPPLMERAGAAAAALALRLLDGPGSVLVACGPGNNGGDGFVVARHLKAAGLRVVVAFAGEPAKLPADASAAHAAWLEHGGSTSAELPPPPPGGWNLVVDALFGIGLQRPLEGRYAGWIATLNAQPCPRLALDIPSGLDADSGRRLGPCFAASHTVSFIALKPGLLTLDGPDQCGELHLQEIDVDAEALAPAPGHEITPALFAGRLAPRARNSHKGSYGDAALIGGAPGMVGAAILAGRAAANLGAGRVLVGLLDPATLPVDILRPELMFRSAPELLAEAGIAAFAVGPGLGQSDAAWTLVHAAIALPAQLVLDADALNLVARDPGLQAALAHRSRPAVLTPHPAEAARLLGSTTADVQADRIAAACRMAGQLKAWVVLKGCGSIVANPDGHWWINSSGNPAMATAGIGDVLSGILAALLARGWDAGEALLAAVHLHGLAGDRVCAAQGLDSGLLADELAPAARACFNAWVVPSPADAPQRPTE</sequence>
<comment type="cofactor">
    <cofactor evidence="18 19">
        <name>K(+)</name>
        <dbReference type="ChEBI" id="CHEBI:29103"/>
    </cofactor>
    <text evidence="18 19">Binds 1 potassium ion per subunit.</text>
</comment>
<dbReference type="EMBL" id="BJNV01000008">
    <property type="protein sequence ID" value="GEC94629.1"/>
    <property type="molecule type" value="Genomic_DNA"/>
</dbReference>
<dbReference type="SUPFAM" id="SSF64153">
    <property type="entry name" value="YjeF N-terminal domain-like"/>
    <property type="match status" value="1"/>
</dbReference>
<feature type="binding site" evidence="17">
    <location>
        <position position="438"/>
    </location>
    <ligand>
        <name>(6S)-NADPHX</name>
        <dbReference type="ChEBI" id="CHEBI:64076"/>
    </ligand>
</feature>
<reference evidence="22 23" key="1">
    <citation type="submission" date="2019-06" db="EMBL/GenBank/DDBJ databases">
        <title>Whole genome shotgun sequence of Zoogloea ramigera NBRC 15342.</title>
        <authorList>
            <person name="Hosoyama A."/>
            <person name="Uohara A."/>
            <person name="Ohji S."/>
            <person name="Ichikawa N."/>
        </authorList>
    </citation>
    <scope>NUCLEOTIDE SEQUENCE [LARGE SCALE GENOMIC DNA]</scope>
    <source>
        <strain evidence="22 23">NBRC 15342</strain>
    </source>
</reference>
<evidence type="ECO:0000256" key="12">
    <source>
        <dbReference type="ARBA" id="ARBA00023239"/>
    </source>
</evidence>
<dbReference type="PIRSF" id="PIRSF017184">
    <property type="entry name" value="Nnr"/>
    <property type="match status" value="1"/>
</dbReference>
<dbReference type="GO" id="GO:0052855">
    <property type="term" value="F:ADP-dependent NAD(P)H-hydrate dehydratase activity"/>
    <property type="evidence" value="ECO:0007669"/>
    <property type="project" value="UniProtKB-UniRule"/>
</dbReference>
<feature type="binding site" evidence="18">
    <location>
        <position position="64"/>
    </location>
    <ligand>
        <name>K(+)</name>
        <dbReference type="ChEBI" id="CHEBI:29103"/>
    </ligand>
</feature>
<comment type="cofactor">
    <cofactor evidence="17">
        <name>Mg(2+)</name>
        <dbReference type="ChEBI" id="CHEBI:18420"/>
    </cofactor>
</comment>
<evidence type="ECO:0000256" key="9">
    <source>
        <dbReference type="ARBA" id="ARBA00022958"/>
    </source>
</evidence>
<dbReference type="PANTHER" id="PTHR12592">
    <property type="entry name" value="ATP-DEPENDENT (S)-NAD(P)H-HYDRATE DEHYDRATASE FAMILY MEMBER"/>
    <property type="match status" value="1"/>
</dbReference>
<comment type="catalytic activity">
    <reaction evidence="15 17 19">
        <text>(6S)-NADHX + ADP = AMP + phosphate + NADH + H(+)</text>
        <dbReference type="Rhea" id="RHEA:32223"/>
        <dbReference type="ChEBI" id="CHEBI:15378"/>
        <dbReference type="ChEBI" id="CHEBI:43474"/>
        <dbReference type="ChEBI" id="CHEBI:57945"/>
        <dbReference type="ChEBI" id="CHEBI:64074"/>
        <dbReference type="ChEBI" id="CHEBI:456215"/>
        <dbReference type="ChEBI" id="CHEBI:456216"/>
        <dbReference type="EC" id="4.2.1.136"/>
    </reaction>
</comment>
<keyword evidence="13" id="KW-0511">Multifunctional enzyme</keyword>
<feature type="binding site" evidence="17">
    <location>
        <position position="437"/>
    </location>
    <ligand>
        <name>AMP</name>
        <dbReference type="ChEBI" id="CHEBI:456215"/>
    </ligand>
</feature>
<feature type="binding site" evidence="18">
    <location>
        <position position="164"/>
    </location>
    <ligand>
        <name>K(+)</name>
        <dbReference type="ChEBI" id="CHEBI:29103"/>
    </ligand>
</feature>
<feature type="binding site" evidence="18">
    <location>
        <position position="128"/>
    </location>
    <ligand>
        <name>K(+)</name>
        <dbReference type="ChEBI" id="CHEBI:29103"/>
    </ligand>
</feature>
<evidence type="ECO:0000256" key="7">
    <source>
        <dbReference type="ARBA" id="ARBA00022840"/>
    </source>
</evidence>
<dbReference type="GO" id="GO:0110051">
    <property type="term" value="P:metabolite repair"/>
    <property type="evidence" value="ECO:0007669"/>
    <property type="project" value="TreeGrafter"/>
</dbReference>
<comment type="similarity">
    <text evidence="3 19">In the N-terminal section; belongs to the NnrE/AIBP family.</text>
</comment>
<comment type="function">
    <text evidence="17">Catalyzes the dehydration of the S-form of NAD(P)HX at the expense of ADP, which is converted to AMP. Together with NAD(P)HX epimerase, which catalyzes the epimerization of the S- and R-forms, the enzyme allows the repair of both epimers of NAD(P)HX, a damaged form of NAD(P)H that is a result of enzymatic or heat-dependent hydration.</text>
</comment>
<dbReference type="NCBIfam" id="TIGR00196">
    <property type="entry name" value="yjeF_cterm"/>
    <property type="match status" value="1"/>
</dbReference>
<dbReference type="Gene3D" id="3.40.50.10260">
    <property type="entry name" value="YjeF N-terminal domain"/>
    <property type="match status" value="1"/>
</dbReference>
<comment type="catalytic activity">
    <reaction evidence="1 18 19">
        <text>(6R)-NADHX = (6S)-NADHX</text>
        <dbReference type="Rhea" id="RHEA:32215"/>
        <dbReference type="ChEBI" id="CHEBI:64074"/>
        <dbReference type="ChEBI" id="CHEBI:64075"/>
        <dbReference type="EC" id="5.1.99.6"/>
    </reaction>
</comment>
<feature type="domain" description="YjeF C-terminal" evidence="20">
    <location>
        <begin position="226"/>
        <end position="498"/>
    </location>
</feature>
<feature type="binding site" evidence="18">
    <location>
        <begin position="63"/>
        <end position="67"/>
    </location>
    <ligand>
        <name>(6S)-NADPHX</name>
        <dbReference type="ChEBI" id="CHEBI:64076"/>
    </ligand>
</feature>
<dbReference type="PROSITE" id="PS51385">
    <property type="entry name" value="YJEF_N"/>
    <property type="match status" value="1"/>
</dbReference>
<evidence type="ECO:0000256" key="1">
    <source>
        <dbReference type="ARBA" id="ARBA00000013"/>
    </source>
</evidence>
<dbReference type="CDD" id="cd01171">
    <property type="entry name" value="YXKO-related"/>
    <property type="match status" value="1"/>
</dbReference>
<comment type="function">
    <text evidence="18">Catalyzes the epimerization of the S- and R-forms of NAD(P)HX, a damaged form of NAD(P)H that is a result of enzymatic or heat-dependent hydration. This is a prerequisite for the S-specific NAD(P)H-hydrate dehydratase to allow the repair of both epimers of NAD(P)HX.</text>
</comment>
<evidence type="ECO:0000256" key="17">
    <source>
        <dbReference type="HAMAP-Rule" id="MF_01965"/>
    </source>
</evidence>
<evidence type="ECO:0000313" key="22">
    <source>
        <dbReference type="EMBL" id="GEC94629.1"/>
    </source>
</evidence>
<evidence type="ECO:0000256" key="13">
    <source>
        <dbReference type="ARBA" id="ARBA00023268"/>
    </source>
</evidence>